<gene>
    <name evidence="9" type="ORF">NBR_LOCUS19630</name>
</gene>
<dbReference type="GO" id="GO:0000122">
    <property type="term" value="P:negative regulation of transcription by RNA polymerase II"/>
    <property type="evidence" value="ECO:0007669"/>
    <property type="project" value="UniProtKB-ARBA"/>
</dbReference>
<proteinExistence type="predicted"/>
<evidence type="ECO:0000313" key="11">
    <source>
        <dbReference type="WBParaSite" id="NBR_0001962901-mRNA-1"/>
    </source>
</evidence>
<dbReference type="OMA" id="VNDRHLQ"/>
<sequence>MQHDDSQVAASLRQSQLLDFSYTTNEPGNAVRARTVRTDADLVSGVPPTACGYGSAVTGANRCGLSWLGWLVVVERVSGVLLGRSRRSSEGVKKMAGVGQTGFDDGYFREAKALLEPIFPIIGEDVMISEPHQCRPGKRCSHVRLQESLDRMGETVLKSVSAERCSHVRLRESLDRMGDLKVDEFPCEPDWTWEDNFFAPSFDEPSFPSVSMSSKSWEDVFSTNSSAVQGIRFIKEIYVNDRHLQKPEVISDVQTPKIIEPRQKFQRFREKKFICDECDRSFTMKQNVQQHFFQEIYVNDRHLQKPEVISDVQTPKIIEPRQKFQRFREKKFICDECDRSFTMKQNVQQHFFQYHNPNGEGRKPLRVRSKRFQCTKCNKIFKTLEKAQRHEARLHGEKASPNVFVCPHCNKIYNAQSQLKEHIDVVHENLRPFKCEQCGMEFGRAGGLRRHDMMVHQQRTHACPYEGCDHPGYKCTKVSETEQ</sequence>
<keyword evidence="5" id="KW-0862">Zinc</keyword>
<feature type="domain" description="C2H2-type" evidence="8">
    <location>
        <begin position="433"/>
        <end position="461"/>
    </location>
</feature>
<keyword evidence="10" id="KW-1185">Reference proteome</keyword>
<dbReference type="SMART" id="SM00355">
    <property type="entry name" value="ZnF_C2H2"/>
    <property type="match status" value="5"/>
</dbReference>
<dbReference type="PANTHER" id="PTHR24394:SF44">
    <property type="entry name" value="ZINC FINGER PROTEIN 271-LIKE"/>
    <property type="match status" value="1"/>
</dbReference>
<evidence type="ECO:0000256" key="4">
    <source>
        <dbReference type="ARBA" id="ARBA00022771"/>
    </source>
</evidence>
<dbReference type="EMBL" id="UYSL01024335">
    <property type="protein sequence ID" value="VDL83366.1"/>
    <property type="molecule type" value="Genomic_DNA"/>
</dbReference>
<name>A0A0N4YQV7_NIPBR</name>
<dbReference type="Gene3D" id="3.30.160.60">
    <property type="entry name" value="Classic Zinc Finger"/>
    <property type="match status" value="3"/>
</dbReference>
<comment type="subcellular location">
    <subcellularLocation>
        <location evidence="1">Nucleus</location>
    </subcellularLocation>
</comment>
<dbReference type="STRING" id="27835.A0A0N4YQV7"/>
<evidence type="ECO:0000256" key="3">
    <source>
        <dbReference type="ARBA" id="ARBA00022737"/>
    </source>
</evidence>
<dbReference type="PROSITE" id="PS50157">
    <property type="entry name" value="ZINC_FINGER_C2H2_2"/>
    <property type="match status" value="5"/>
</dbReference>
<evidence type="ECO:0000256" key="1">
    <source>
        <dbReference type="ARBA" id="ARBA00004123"/>
    </source>
</evidence>
<dbReference type="PROSITE" id="PS00028">
    <property type="entry name" value="ZINC_FINGER_C2H2_1"/>
    <property type="match status" value="4"/>
</dbReference>
<dbReference type="WBParaSite" id="NBR_0001962901-mRNA-1">
    <property type="protein sequence ID" value="NBR_0001962901-mRNA-1"/>
    <property type="gene ID" value="NBR_0001962901"/>
</dbReference>
<dbReference type="InterPro" id="IPR013087">
    <property type="entry name" value="Znf_C2H2_type"/>
</dbReference>
<dbReference type="GO" id="GO:0000981">
    <property type="term" value="F:DNA-binding transcription factor activity, RNA polymerase II-specific"/>
    <property type="evidence" value="ECO:0007669"/>
    <property type="project" value="TreeGrafter"/>
</dbReference>
<feature type="domain" description="C2H2-type" evidence="8">
    <location>
        <begin position="332"/>
        <end position="360"/>
    </location>
</feature>
<dbReference type="Proteomes" id="UP000271162">
    <property type="component" value="Unassembled WGS sequence"/>
</dbReference>
<dbReference type="FunFam" id="3.30.160.60:FF:000446">
    <property type="entry name" value="Zinc finger protein"/>
    <property type="match status" value="1"/>
</dbReference>
<organism evidence="11">
    <name type="scientific">Nippostrongylus brasiliensis</name>
    <name type="common">Rat hookworm</name>
    <dbReference type="NCBI Taxonomy" id="27835"/>
    <lineage>
        <taxon>Eukaryota</taxon>
        <taxon>Metazoa</taxon>
        <taxon>Ecdysozoa</taxon>
        <taxon>Nematoda</taxon>
        <taxon>Chromadorea</taxon>
        <taxon>Rhabditida</taxon>
        <taxon>Rhabditina</taxon>
        <taxon>Rhabditomorpha</taxon>
        <taxon>Strongyloidea</taxon>
        <taxon>Heligmosomidae</taxon>
        <taxon>Nippostrongylus</taxon>
    </lineage>
</organism>
<reference evidence="11" key="1">
    <citation type="submission" date="2017-02" db="UniProtKB">
        <authorList>
            <consortium name="WormBaseParasite"/>
        </authorList>
    </citation>
    <scope>IDENTIFICATION</scope>
</reference>
<dbReference type="PANTHER" id="PTHR24394">
    <property type="entry name" value="ZINC FINGER PROTEIN"/>
    <property type="match status" value="1"/>
</dbReference>
<evidence type="ECO:0000259" key="8">
    <source>
        <dbReference type="PROSITE" id="PS50157"/>
    </source>
</evidence>
<reference evidence="9 10" key="2">
    <citation type="submission" date="2018-11" db="EMBL/GenBank/DDBJ databases">
        <authorList>
            <consortium name="Pathogen Informatics"/>
        </authorList>
    </citation>
    <scope>NUCLEOTIDE SEQUENCE [LARGE SCALE GENOMIC DNA]</scope>
</reference>
<evidence type="ECO:0000256" key="7">
    <source>
        <dbReference type="PROSITE-ProRule" id="PRU00042"/>
    </source>
</evidence>
<feature type="domain" description="C2H2-type" evidence="8">
    <location>
        <begin position="372"/>
        <end position="400"/>
    </location>
</feature>
<evidence type="ECO:0000256" key="6">
    <source>
        <dbReference type="ARBA" id="ARBA00023242"/>
    </source>
</evidence>
<keyword evidence="6" id="KW-0539">Nucleus</keyword>
<dbReference type="GO" id="GO:0005634">
    <property type="term" value="C:nucleus"/>
    <property type="evidence" value="ECO:0007669"/>
    <property type="project" value="UniProtKB-SubCell"/>
</dbReference>
<dbReference type="InterPro" id="IPR036236">
    <property type="entry name" value="Znf_C2H2_sf"/>
</dbReference>
<dbReference type="SUPFAM" id="SSF57667">
    <property type="entry name" value="beta-beta-alpha zinc fingers"/>
    <property type="match status" value="2"/>
</dbReference>
<feature type="domain" description="C2H2-type" evidence="8">
    <location>
        <begin position="273"/>
        <end position="302"/>
    </location>
</feature>
<feature type="domain" description="C2H2-type" evidence="8">
    <location>
        <begin position="404"/>
        <end position="432"/>
    </location>
</feature>
<dbReference type="GO" id="GO:0008270">
    <property type="term" value="F:zinc ion binding"/>
    <property type="evidence" value="ECO:0007669"/>
    <property type="project" value="UniProtKB-KW"/>
</dbReference>
<evidence type="ECO:0000256" key="5">
    <source>
        <dbReference type="ARBA" id="ARBA00022833"/>
    </source>
</evidence>
<evidence type="ECO:0000313" key="9">
    <source>
        <dbReference type="EMBL" id="VDL83366.1"/>
    </source>
</evidence>
<keyword evidence="3" id="KW-0677">Repeat</keyword>
<dbReference type="AlphaFoldDB" id="A0A0N4YQV7"/>
<keyword evidence="2" id="KW-0479">Metal-binding</keyword>
<protein>
    <submittedName>
        <fullName evidence="11">Zinc finger protein</fullName>
    </submittedName>
</protein>
<accession>A0A0N4YQV7</accession>
<keyword evidence="4 7" id="KW-0863">Zinc-finger</keyword>
<evidence type="ECO:0000313" key="10">
    <source>
        <dbReference type="Proteomes" id="UP000271162"/>
    </source>
</evidence>
<dbReference type="Pfam" id="PF00096">
    <property type="entry name" value="zf-C2H2"/>
    <property type="match status" value="2"/>
</dbReference>
<evidence type="ECO:0000256" key="2">
    <source>
        <dbReference type="ARBA" id="ARBA00022723"/>
    </source>
</evidence>